<accession>A0A916W0I6</accession>
<dbReference type="RefSeq" id="WP_188757846.1">
    <property type="nucleotide sequence ID" value="NZ_BMJB01000001.1"/>
</dbReference>
<protein>
    <recommendedName>
        <fullName evidence="3">DUF1572 domain-containing protein</fullName>
    </recommendedName>
</protein>
<dbReference type="SUPFAM" id="SSF109854">
    <property type="entry name" value="DinB/YfiT-like putative metalloenzymes"/>
    <property type="match status" value="1"/>
</dbReference>
<organism evidence="1 2">
    <name type="scientific">Edaphobacter acidisoli</name>
    <dbReference type="NCBI Taxonomy" id="2040573"/>
    <lineage>
        <taxon>Bacteria</taxon>
        <taxon>Pseudomonadati</taxon>
        <taxon>Acidobacteriota</taxon>
        <taxon>Terriglobia</taxon>
        <taxon>Terriglobales</taxon>
        <taxon>Acidobacteriaceae</taxon>
        <taxon>Edaphobacter</taxon>
    </lineage>
</organism>
<keyword evidence="2" id="KW-1185">Reference proteome</keyword>
<dbReference type="Proteomes" id="UP000648801">
    <property type="component" value="Unassembled WGS sequence"/>
</dbReference>
<reference evidence="1" key="1">
    <citation type="journal article" date="2014" name="Int. J. Syst. Evol. Microbiol.">
        <title>Complete genome sequence of Corynebacterium casei LMG S-19264T (=DSM 44701T), isolated from a smear-ripened cheese.</title>
        <authorList>
            <consortium name="US DOE Joint Genome Institute (JGI-PGF)"/>
            <person name="Walter F."/>
            <person name="Albersmeier A."/>
            <person name="Kalinowski J."/>
            <person name="Ruckert C."/>
        </authorList>
    </citation>
    <scope>NUCLEOTIDE SEQUENCE</scope>
    <source>
        <strain evidence="1">CGMCC 1.15447</strain>
    </source>
</reference>
<evidence type="ECO:0008006" key="3">
    <source>
        <dbReference type="Google" id="ProtNLM"/>
    </source>
</evidence>
<dbReference type="AlphaFoldDB" id="A0A916W0I6"/>
<dbReference type="InterPro" id="IPR034660">
    <property type="entry name" value="DinB/YfiT-like"/>
</dbReference>
<evidence type="ECO:0000313" key="1">
    <source>
        <dbReference type="EMBL" id="GGA57554.1"/>
    </source>
</evidence>
<dbReference type="EMBL" id="BMJB01000001">
    <property type="protein sequence ID" value="GGA57554.1"/>
    <property type="molecule type" value="Genomic_DNA"/>
</dbReference>
<reference evidence="1" key="2">
    <citation type="submission" date="2020-09" db="EMBL/GenBank/DDBJ databases">
        <authorList>
            <person name="Sun Q."/>
            <person name="Zhou Y."/>
        </authorList>
    </citation>
    <scope>NUCLEOTIDE SEQUENCE</scope>
    <source>
        <strain evidence="1">CGMCC 1.15447</strain>
    </source>
</reference>
<dbReference type="Gene3D" id="1.20.120.450">
    <property type="entry name" value="dinb family like domain"/>
    <property type="match status" value="1"/>
</dbReference>
<gene>
    <name evidence="1" type="ORF">GCM10011507_06160</name>
</gene>
<evidence type="ECO:0000313" key="2">
    <source>
        <dbReference type="Proteomes" id="UP000648801"/>
    </source>
</evidence>
<sequence length="164" mass="18134">MDNAIAQTYLEVSGRRLDVMADYVKTCVGKLTDAQVWERHGAHENSVGNLLLHLSGNARQWVISGVGGVVDTRTREKEFSADGGLSRDELLRIFTETMGEVRGVITAVPAERLTEVIHPQGRTVTVLEAIFVVVTHVHQHTGQIILLTKQMTGQDLDLTIPRPR</sequence>
<dbReference type="Pfam" id="PF07609">
    <property type="entry name" value="DUF1572"/>
    <property type="match status" value="1"/>
</dbReference>
<dbReference type="InterPro" id="IPR011466">
    <property type="entry name" value="DUF1572"/>
</dbReference>
<comment type="caution">
    <text evidence="1">The sequence shown here is derived from an EMBL/GenBank/DDBJ whole genome shotgun (WGS) entry which is preliminary data.</text>
</comment>
<proteinExistence type="predicted"/>
<name>A0A916W0I6_9BACT</name>